<proteinExistence type="predicted"/>
<dbReference type="EMBL" id="LR796938">
    <property type="protein sequence ID" value="CAB4176121.1"/>
    <property type="molecule type" value="Genomic_DNA"/>
</dbReference>
<sequence length="261" mass="28714">MSLVVKLAQPGFNANTAGDQNLVFSSEFPVLKEHMSGVFDIGTYQGLALQSIYEHNLGYTPFFLVFDPQGQFVLGSNWAVDETKLYFVNSSPALTGVYRWIIYRLDLFTNYEAPALDVQFANIGGSDDKFVIKISKEGKDIYSDDLRDFSIHSRARSPLIHKVDAKIDWKEGGFTVDNHLVASGLPYSPIAFGFARTASVAPGTPRTTRNLISGGQSAPKLSRNFTTKEINIQAAGLSCSKSSIVIFKDPILAPEIITVNY</sequence>
<dbReference type="EMBL" id="LR797370">
    <property type="protein sequence ID" value="CAB4210430.1"/>
    <property type="molecule type" value="Genomic_DNA"/>
</dbReference>
<evidence type="ECO:0000313" key="2">
    <source>
        <dbReference type="EMBL" id="CAB4181648.1"/>
    </source>
</evidence>
<accession>A0A6J5QL28</accession>
<dbReference type="EMBL" id="LR798372">
    <property type="protein sequence ID" value="CAB5227202.1"/>
    <property type="molecule type" value="Genomic_DNA"/>
</dbReference>
<gene>
    <name evidence="2" type="ORF">UFOVP1075_56</name>
    <name evidence="3" type="ORF">UFOVP1312_48</name>
    <name evidence="4" type="ORF">UFOVP1426_10</name>
    <name evidence="5" type="ORF">UFOVP1522_13</name>
    <name evidence="1" type="ORF">UFOVP989_10</name>
</gene>
<dbReference type="EMBL" id="LR797263">
    <property type="protein sequence ID" value="CAB4198757.1"/>
    <property type="molecule type" value="Genomic_DNA"/>
</dbReference>
<evidence type="ECO:0000313" key="5">
    <source>
        <dbReference type="EMBL" id="CAB5227202.1"/>
    </source>
</evidence>
<dbReference type="EMBL" id="LR797011">
    <property type="protein sequence ID" value="CAB4181648.1"/>
    <property type="molecule type" value="Genomic_DNA"/>
</dbReference>
<reference evidence="2" key="1">
    <citation type="submission" date="2020-05" db="EMBL/GenBank/DDBJ databases">
        <authorList>
            <person name="Chiriac C."/>
            <person name="Salcher M."/>
            <person name="Ghai R."/>
            <person name="Kavagutti S V."/>
        </authorList>
    </citation>
    <scope>NUCLEOTIDE SEQUENCE</scope>
</reference>
<evidence type="ECO:0000313" key="3">
    <source>
        <dbReference type="EMBL" id="CAB4198757.1"/>
    </source>
</evidence>
<evidence type="ECO:0000313" key="4">
    <source>
        <dbReference type="EMBL" id="CAB4210430.1"/>
    </source>
</evidence>
<organism evidence="2">
    <name type="scientific">uncultured Caudovirales phage</name>
    <dbReference type="NCBI Taxonomy" id="2100421"/>
    <lineage>
        <taxon>Viruses</taxon>
        <taxon>Duplodnaviria</taxon>
        <taxon>Heunggongvirae</taxon>
        <taxon>Uroviricota</taxon>
        <taxon>Caudoviricetes</taxon>
        <taxon>Peduoviridae</taxon>
        <taxon>Maltschvirus</taxon>
        <taxon>Maltschvirus maltsch</taxon>
    </lineage>
</organism>
<evidence type="ECO:0000313" key="1">
    <source>
        <dbReference type="EMBL" id="CAB4176121.1"/>
    </source>
</evidence>
<name>A0A6J5QL28_9CAUD</name>
<protein>
    <submittedName>
        <fullName evidence="2">Uncharacterized protein</fullName>
    </submittedName>
</protein>